<reference evidence="2" key="1">
    <citation type="journal article" date="2020" name="mSystems">
        <title>Genome- and Community-Level Interaction Insights into Carbon Utilization and Element Cycling Functions of Hydrothermarchaeota in Hydrothermal Sediment.</title>
        <authorList>
            <person name="Zhou Z."/>
            <person name="Liu Y."/>
            <person name="Xu W."/>
            <person name="Pan J."/>
            <person name="Luo Z.H."/>
            <person name="Li M."/>
        </authorList>
    </citation>
    <scope>NUCLEOTIDE SEQUENCE [LARGE SCALE GENOMIC DNA]</scope>
    <source>
        <strain evidence="2">SpSt-1217</strain>
    </source>
</reference>
<sequence length="175" mass="19374">MEEKSVSLWKSSVSYGLYLGIALILVSVAYYATGNTFSKSAQWVTYGVMIAGVIIAQLSYRKALGDEMNYGQALGLGVLTMVFASILTGFFTYLLYAVIDPSLQEQMRLQMEEQLVRQGNVPEEQIDMAVEMASKFQKPAIMFIMNIFGGAFIGLVISLITSIFTKKAPKEDFSE</sequence>
<evidence type="ECO:0000256" key="1">
    <source>
        <dbReference type="SAM" id="Phobius"/>
    </source>
</evidence>
<feature type="transmembrane region" description="Helical" evidence="1">
    <location>
        <begin position="73"/>
        <end position="99"/>
    </location>
</feature>
<evidence type="ECO:0000313" key="2">
    <source>
        <dbReference type="EMBL" id="HDR51713.1"/>
    </source>
</evidence>
<comment type="caution">
    <text evidence="2">The sequence shown here is derived from an EMBL/GenBank/DDBJ whole genome shotgun (WGS) entry which is preliminary data.</text>
</comment>
<dbReference type="Pfam" id="PF13858">
    <property type="entry name" value="DUF4199"/>
    <property type="match status" value="1"/>
</dbReference>
<dbReference type="EMBL" id="DSDK01000479">
    <property type="protein sequence ID" value="HDR51713.1"/>
    <property type="molecule type" value="Genomic_DNA"/>
</dbReference>
<gene>
    <name evidence="2" type="ORF">ENN90_08890</name>
</gene>
<dbReference type="Proteomes" id="UP000886047">
    <property type="component" value="Unassembled WGS sequence"/>
</dbReference>
<keyword evidence="1" id="KW-0812">Transmembrane</keyword>
<feature type="transmembrane region" description="Helical" evidence="1">
    <location>
        <begin position="12"/>
        <end position="31"/>
    </location>
</feature>
<name>A0A831PQI3_9BACT</name>
<feature type="transmembrane region" description="Helical" evidence="1">
    <location>
        <begin position="43"/>
        <end position="61"/>
    </location>
</feature>
<protein>
    <submittedName>
        <fullName evidence="2">DUF4199 domain-containing protein</fullName>
    </submittedName>
</protein>
<dbReference type="InterPro" id="IPR025250">
    <property type="entry name" value="DUF4199"/>
</dbReference>
<feature type="transmembrane region" description="Helical" evidence="1">
    <location>
        <begin position="140"/>
        <end position="164"/>
    </location>
</feature>
<accession>A0A831PQI3</accession>
<keyword evidence="1" id="KW-0472">Membrane</keyword>
<organism evidence="2">
    <name type="scientific">Mariniphaga anaerophila</name>
    <dbReference type="NCBI Taxonomy" id="1484053"/>
    <lineage>
        <taxon>Bacteria</taxon>
        <taxon>Pseudomonadati</taxon>
        <taxon>Bacteroidota</taxon>
        <taxon>Bacteroidia</taxon>
        <taxon>Marinilabiliales</taxon>
        <taxon>Prolixibacteraceae</taxon>
        <taxon>Mariniphaga</taxon>
    </lineage>
</organism>
<proteinExistence type="predicted"/>
<keyword evidence="1" id="KW-1133">Transmembrane helix</keyword>
<dbReference type="AlphaFoldDB" id="A0A831PQI3"/>